<organism evidence="3 5">
    <name type="scientific">Perkinsus olseni</name>
    <name type="common">Perkinsus atlanticus</name>
    <dbReference type="NCBI Taxonomy" id="32597"/>
    <lineage>
        <taxon>Eukaryota</taxon>
        <taxon>Sar</taxon>
        <taxon>Alveolata</taxon>
        <taxon>Perkinsozoa</taxon>
        <taxon>Perkinsea</taxon>
        <taxon>Perkinsida</taxon>
        <taxon>Perkinsidae</taxon>
        <taxon>Perkinsus</taxon>
    </lineage>
</organism>
<dbReference type="Proteomes" id="UP000570595">
    <property type="component" value="Unassembled WGS sequence"/>
</dbReference>
<dbReference type="InterPro" id="IPR011989">
    <property type="entry name" value="ARM-like"/>
</dbReference>
<evidence type="ECO:0000313" key="3">
    <source>
        <dbReference type="EMBL" id="KAF4664566.1"/>
    </source>
</evidence>
<comment type="caution">
    <text evidence="3">The sequence shown here is derived from an EMBL/GenBank/DDBJ whole genome shotgun (WGS) entry which is preliminary data.</text>
</comment>
<accession>A0A7J6LZH3</accession>
<reference evidence="4 5" key="1">
    <citation type="submission" date="2020-04" db="EMBL/GenBank/DDBJ databases">
        <title>Perkinsus olseni comparative genomics.</title>
        <authorList>
            <person name="Bogema D.R."/>
        </authorList>
    </citation>
    <scope>NUCLEOTIDE SEQUENCE [LARGE SCALE GENOMIC DNA]</scope>
    <source>
        <strain evidence="2">ATCC PRA-179</strain>
        <strain evidence="3">ATCC PRA-31</strain>
    </source>
</reference>
<dbReference type="EMBL" id="JABANN010000256">
    <property type="protein sequence ID" value="KAF4664566.1"/>
    <property type="molecule type" value="Genomic_DNA"/>
</dbReference>
<evidence type="ECO:0000256" key="1">
    <source>
        <dbReference type="SAM" id="MobiDB-lite"/>
    </source>
</evidence>
<evidence type="ECO:0000313" key="4">
    <source>
        <dbReference type="Proteomes" id="UP000570595"/>
    </source>
</evidence>
<feature type="region of interest" description="Disordered" evidence="1">
    <location>
        <begin position="281"/>
        <end position="317"/>
    </location>
</feature>
<dbReference type="AlphaFoldDB" id="A0A7J6LZH3"/>
<evidence type="ECO:0000313" key="5">
    <source>
        <dbReference type="Proteomes" id="UP000572268"/>
    </source>
</evidence>
<gene>
    <name evidence="3" type="ORF">FOL46_004155</name>
    <name evidence="2" type="ORF">FOZ61_004300</name>
</gene>
<dbReference type="Proteomes" id="UP000572268">
    <property type="component" value="Unassembled WGS sequence"/>
</dbReference>
<sequence>MPPSPPAETLRSAIALCIPQRAPEAAMEATIPDNIITSLQKKTVNDRKEAYTWLADNLSPVDPQHNHALLTRLALCDGFLVDAVLQVKQCIMTTILALFEGDAWLETTAYDIILPRIIRAYLSDVKCGSTVTRILHTVAMKKGLDGPLAVLALVMVEVDKPSSSWCRLFIERGVDALVSLMVNFSPCTLKYPERVLGPILLWCREDLLGCPQLQRVGEKLARCLCGYGGESMRAHLNYCGSYEPAIPPIARIDGFNEDLPGGGVRFDIPVVVADGLKSNASQTVSRKAGRSPDERRRSKPLSTDEQPPPVPVSKRPIGDVLGSPSYIVAEQLLSRQWSVRMEALTSLKSALVNERVCGRSITEEIGASLSNLIEKETHRKCLSTALGVVCLAAKADPHCKILLRSLGMVTARRLADGSPQVSGAAQSCHEVWVGAELVEWWEIVCKSVLSSSGRTGTSSELKARLLQLLQAKVGGAKAIPADILPTLLASGCLTDRHPGLRSASERLLRYLLPTVDKATINAELESLTASERQALRPVLSRATAAVLKTQRQGQAAGPCSVASSSAAKALASHWKASRAPVGPACLKGGVKAKDTDADDVLVKYIHTAPRVLSSPSIPRVTTTSIAESKDESSLIRLRPTRELIALRALRDEEACNLGGCSVGSTQERRKQVKRQFETQVLERRVSKSLGMRHMFDDVTAEERNAAVQSWIGFLEMNPRQCEPFIDLLAHWMIVTAETAAGNSQLRRTWQTFADRIAVCDLPKTVAVQMLTWMLTQSRGIVKERERTVSMKAGSSETVKLITKLLGEPMCGRGVADLILLAAHHVVKALLLPTTFATEVRQQEEEKQNQMPRSLEALPTSLEDSLASLESLDSLLSSDGRIDDPRRLLRILTRASTFVFDACEPSTDSRAYLAFLDPVERVTRSPEFWRKEGILKQDLAEFITYMLSPLVNRSLRHVLTHGLEPPCGEVFEKLNHIVIHSMAYYPNRAEAFEVLLEVGLRDQKFVSPVVRCIDKLTRKGMIPSQSPRYPVEVALALLQHTRDLLRLAEHAGVSEVADSDLAMASKLARGHSFRLEDVMEVLPEETKTSVTPRELALLQAVCGCRIHAG</sequence>
<name>A0A7J6LZH3_PEROL</name>
<dbReference type="EMBL" id="JABAHT010000246">
    <property type="protein sequence ID" value="KAF4660026.1"/>
    <property type="molecule type" value="Genomic_DNA"/>
</dbReference>
<dbReference type="Gene3D" id="1.25.10.10">
    <property type="entry name" value="Leucine-rich Repeat Variant"/>
    <property type="match status" value="2"/>
</dbReference>
<dbReference type="OrthoDB" id="434292at2759"/>
<protein>
    <submittedName>
        <fullName evidence="3">Uncharacterized protein</fullName>
    </submittedName>
</protein>
<proteinExistence type="predicted"/>
<evidence type="ECO:0000313" key="2">
    <source>
        <dbReference type="EMBL" id="KAF4660026.1"/>
    </source>
</evidence>